<dbReference type="InterPro" id="IPR051731">
    <property type="entry name" value="DENND11/AVL9_GEFs"/>
</dbReference>
<feature type="compositionally biased region" description="Polar residues" evidence="1">
    <location>
        <begin position="54"/>
        <end position="78"/>
    </location>
</feature>
<dbReference type="PANTHER" id="PTHR31017:SF1">
    <property type="entry name" value="LATE SECRETORY PATHWAY PROTEIN AVL9 HOMOLOG"/>
    <property type="match status" value="1"/>
</dbReference>
<protein>
    <submittedName>
        <fullName evidence="3">Cytoplasm protein</fullName>
    </submittedName>
</protein>
<name>A0AAD9CXF9_PAPLA</name>
<feature type="domain" description="AVL9/DENND6" evidence="2">
    <location>
        <begin position="85"/>
        <end position="484"/>
    </location>
</feature>
<evidence type="ECO:0000313" key="4">
    <source>
        <dbReference type="Proteomes" id="UP001182556"/>
    </source>
</evidence>
<comment type="caution">
    <text evidence="3">The sequence shown here is derived from an EMBL/GenBank/DDBJ whole genome shotgun (WGS) entry which is preliminary data.</text>
</comment>
<feature type="compositionally biased region" description="Basic and acidic residues" evidence="1">
    <location>
        <begin position="618"/>
        <end position="629"/>
    </location>
</feature>
<accession>A0AAD9CXF9</accession>
<dbReference type="PANTHER" id="PTHR31017">
    <property type="entry name" value="LATE SECRETORY PATHWAY PROTEIN AVL9-RELATED"/>
    <property type="match status" value="1"/>
</dbReference>
<gene>
    <name evidence="3" type="ORF">DB88DRAFT_506344</name>
</gene>
<evidence type="ECO:0000259" key="2">
    <source>
        <dbReference type="Pfam" id="PF09794"/>
    </source>
</evidence>
<dbReference type="InterPro" id="IPR018307">
    <property type="entry name" value="ABL9/DENND6_dom"/>
</dbReference>
<dbReference type="GO" id="GO:0005737">
    <property type="term" value="C:cytoplasm"/>
    <property type="evidence" value="ECO:0007669"/>
    <property type="project" value="TreeGrafter"/>
</dbReference>
<dbReference type="EMBL" id="JAODAN010000009">
    <property type="protein sequence ID" value="KAK1922275.1"/>
    <property type="molecule type" value="Genomic_DNA"/>
</dbReference>
<dbReference type="Pfam" id="PF09794">
    <property type="entry name" value="Avl9"/>
    <property type="match status" value="1"/>
</dbReference>
<feature type="region of interest" description="Disordered" evidence="1">
    <location>
        <begin position="1"/>
        <end position="78"/>
    </location>
</feature>
<feature type="compositionally biased region" description="Low complexity" evidence="1">
    <location>
        <begin position="30"/>
        <end position="51"/>
    </location>
</feature>
<organism evidence="3 4">
    <name type="scientific">Papiliotrema laurentii</name>
    <name type="common">Cryptococcus laurentii</name>
    <dbReference type="NCBI Taxonomy" id="5418"/>
    <lineage>
        <taxon>Eukaryota</taxon>
        <taxon>Fungi</taxon>
        <taxon>Dikarya</taxon>
        <taxon>Basidiomycota</taxon>
        <taxon>Agaricomycotina</taxon>
        <taxon>Tremellomycetes</taxon>
        <taxon>Tremellales</taxon>
        <taxon>Rhynchogastremaceae</taxon>
        <taxon>Papiliotrema</taxon>
    </lineage>
</organism>
<reference evidence="3" key="1">
    <citation type="submission" date="2023-02" db="EMBL/GenBank/DDBJ databases">
        <title>Identification and recombinant expression of a fungal hydrolase from Papiliotrema laurentii that hydrolyzes apple cutin and clears colloidal polyester polyurethane.</title>
        <authorList>
            <consortium name="DOE Joint Genome Institute"/>
            <person name="Roman V.A."/>
            <person name="Bojanowski C."/>
            <person name="Crable B.R."/>
            <person name="Wagner D.N."/>
            <person name="Hung C.S."/>
            <person name="Nadeau L.J."/>
            <person name="Schratz L."/>
            <person name="Haridas S."/>
            <person name="Pangilinan J."/>
            <person name="Lipzen A."/>
            <person name="Na H."/>
            <person name="Yan M."/>
            <person name="Ng V."/>
            <person name="Grigoriev I.V."/>
            <person name="Spatafora J.W."/>
            <person name="Barlow D."/>
            <person name="Biffinger J."/>
            <person name="Kelley-Loughnane N."/>
            <person name="Varaljay V.A."/>
            <person name="Crookes-Goodson W.J."/>
        </authorList>
    </citation>
    <scope>NUCLEOTIDE SEQUENCE</scope>
    <source>
        <strain evidence="3">5307AH</strain>
    </source>
</reference>
<dbReference type="Proteomes" id="UP001182556">
    <property type="component" value="Unassembled WGS sequence"/>
</dbReference>
<evidence type="ECO:0000256" key="1">
    <source>
        <dbReference type="SAM" id="MobiDB-lite"/>
    </source>
</evidence>
<dbReference type="AlphaFoldDB" id="A0AAD9CXF9"/>
<proteinExistence type="predicted"/>
<sequence length="695" mass="76049">MDASKQLSPPGSPYEELSLDTGPTPQDPWSTTPLPTSGESGSGPSVSVTETAVGATTQSRPDLPRSSSTASTSGFNTDGSQIPLVLGVAVVDFNHLVRSRSRRGRHVVRVGPTVEYAFPPSLQDALNDDDELNRLLPFLALPDGAHLASLSSATSEEDYSYFHCTYSPSSPERASPITRAKLYLTSRCNRQLASADLLTRPSDVTRSTVQKAVIVIASQPVFVTNASDRLGVVTRAFFAQRDFTQTDIIDDFYHSLESSLEGKSGEGAIYMGTSLRELVHKFRHKTLVMLKMLMLQKRLMLFGYPVEMLCTYQYSLVSLMPGLLMNLRDCGAPELDLKPPRTRPTSFRSSDRSSLLRYMGLPLHLFGADAFFQPYLPLQQVDTLRTKSWLTGTTNQIVTQQRDCKFDLLVNIENVSFTFSDPKIERLVALTAEDRRWMDDVVRTVEETWDVLVLVRRLTSRFRGSDDDLRQRFEEYICAALASIKFADFLAKGSADGVTIIGVSGEGGVLQSFSEAWLDAFKATPAFERWNSCTDPALFDICEPKHPCNGKVNVVSDLGLRLAEGFHDLHIDQSLAPTREALSSAYQVGSSAIVSGGSSLFKAFDGVRSDISARIEAERQKREKERQDRPPQASGPGNEATTASAVPAGVAEIGKTIGGIGAGIGGFFGSKYASLRGAKEEPKGLRPMNLSPSKR</sequence>
<evidence type="ECO:0000313" key="3">
    <source>
        <dbReference type="EMBL" id="KAK1922275.1"/>
    </source>
</evidence>
<keyword evidence="4" id="KW-1185">Reference proteome</keyword>
<feature type="region of interest" description="Disordered" evidence="1">
    <location>
        <begin position="618"/>
        <end position="645"/>
    </location>
</feature>